<reference evidence="1" key="1">
    <citation type="submission" date="2022-01" db="EMBL/GenBank/DDBJ databases">
        <title>Gillisia lutea sp. nov., isolated from marine plastic residues from the Malvarosa beach (Valencia, Spain).</title>
        <authorList>
            <person name="Vidal-Verdu A."/>
            <person name="Molina-Menor E."/>
            <person name="Satari L."/>
            <person name="Pascual J."/>
            <person name="Pereto J."/>
            <person name="Porcar M."/>
        </authorList>
    </citation>
    <scope>NUCLEOTIDE SEQUENCE</scope>
    <source>
        <strain evidence="1">M10.2A</strain>
    </source>
</reference>
<evidence type="ECO:0000313" key="1">
    <source>
        <dbReference type="EMBL" id="MCF4101166.1"/>
    </source>
</evidence>
<dbReference type="RefSeq" id="WP_236133316.1">
    <property type="nucleotide sequence ID" value="NZ_JAKGTH010000007.1"/>
</dbReference>
<sequence length="132" mass="15908">MNINTIKEHITEIHKDWEVLGDSSEDLKMAEIYETAVIEIISDYCQAKNYQVHGFPFKTRKTDGGVEVFDQKYYCIERYQKYLDILLTKYRDVLDLMHHYNYTFWPDQTGNKKEYKATVKHLLKINFHDIEF</sequence>
<name>A0ABS9EE58_9FLAO</name>
<dbReference type="Proteomes" id="UP001179363">
    <property type="component" value="Unassembled WGS sequence"/>
</dbReference>
<keyword evidence="2" id="KW-1185">Reference proteome</keyword>
<organism evidence="1 2">
    <name type="scientific">Gillisia lutea</name>
    <dbReference type="NCBI Taxonomy" id="2909668"/>
    <lineage>
        <taxon>Bacteria</taxon>
        <taxon>Pseudomonadati</taxon>
        <taxon>Bacteroidota</taxon>
        <taxon>Flavobacteriia</taxon>
        <taxon>Flavobacteriales</taxon>
        <taxon>Flavobacteriaceae</taxon>
        <taxon>Gillisia</taxon>
    </lineage>
</organism>
<accession>A0ABS9EE58</accession>
<protein>
    <submittedName>
        <fullName evidence="1">Uncharacterized protein</fullName>
    </submittedName>
</protein>
<dbReference type="EMBL" id="JAKGTH010000007">
    <property type="protein sequence ID" value="MCF4101166.1"/>
    <property type="molecule type" value="Genomic_DNA"/>
</dbReference>
<proteinExistence type="predicted"/>
<gene>
    <name evidence="1" type="ORF">L1I30_05775</name>
</gene>
<evidence type="ECO:0000313" key="2">
    <source>
        <dbReference type="Proteomes" id="UP001179363"/>
    </source>
</evidence>
<comment type="caution">
    <text evidence="1">The sequence shown here is derived from an EMBL/GenBank/DDBJ whole genome shotgun (WGS) entry which is preliminary data.</text>
</comment>